<name>A0A927JEB8_9ACTN</name>
<dbReference type="InterPro" id="IPR027417">
    <property type="entry name" value="P-loop_NTPase"/>
</dbReference>
<proteinExistence type="predicted"/>
<evidence type="ECO:0000259" key="1">
    <source>
        <dbReference type="Pfam" id="PF00005"/>
    </source>
</evidence>
<dbReference type="RefSeq" id="WP_192039926.1">
    <property type="nucleotide sequence ID" value="NZ_JACYWE010000008.1"/>
</dbReference>
<dbReference type="EMBL" id="JACYWE010000008">
    <property type="protein sequence ID" value="MBD8507466.1"/>
    <property type="molecule type" value="Genomic_DNA"/>
</dbReference>
<dbReference type="GO" id="GO:0016887">
    <property type="term" value="F:ATP hydrolysis activity"/>
    <property type="evidence" value="ECO:0007669"/>
    <property type="project" value="InterPro"/>
</dbReference>
<dbReference type="InterPro" id="IPR003439">
    <property type="entry name" value="ABC_transporter-like_ATP-bd"/>
</dbReference>
<sequence length="229" mass="24968">MDDARGGTTAETIISVTELSLRGERGTVYGPHTFDIEDGELAVLQSPPGTGRTALLLTLTARMRPGSGSATILGMPYPKRGHRIRKHTAIAGFSTSDDLDDSLTVRDALRERATWNSPWYRPMGRPGDDEVEEACGPVFGERPIPAAKTVLWDLSQLDRLLLQISLSMMSSPRILAVDDLAQIEDSIERGFLVERLAALTERTTVLTTSVDPVADHPAVLRLELAASRH</sequence>
<accession>A0A927JEB8</accession>
<dbReference type="AlphaFoldDB" id="A0A927JEB8"/>
<protein>
    <recommendedName>
        <fullName evidence="1">ABC transporter domain-containing protein</fullName>
    </recommendedName>
</protein>
<dbReference type="SUPFAM" id="SSF52540">
    <property type="entry name" value="P-loop containing nucleoside triphosphate hydrolases"/>
    <property type="match status" value="1"/>
</dbReference>
<evidence type="ECO:0000313" key="2">
    <source>
        <dbReference type="EMBL" id="MBD8507466.1"/>
    </source>
</evidence>
<evidence type="ECO:0000313" key="3">
    <source>
        <dbReference type="Proteomes" id="UP000642993"/>
    </source>
</evidence>
<comment type="caution">
    <text evidence="2">The sequence shown here is derived from an EMBL/GenBank/DDBJ whole genome shotgun (WGS) entry which is preliminary data.</text>
</comment>
<gene>
    <name evidence="2" type="ORF">HT102_13335</name>
</gene>
<organism evidence="2 3">
    <name type="scientific">Lolliginicoccus lacisalsi</name>
    <dbReference type="NCBI Taxonomy" id="2742202"/>
    <lineage>
        <taxon>Bacteria</taxon>
        <taxon>Bacillati</taxon>
        <taxon>Actinomycetota</taxon>
        <taxon>Actinomycetes</taxon>
        <taxon>Mycobacteriales</taxon>
        <taxon>Hoyosellaceae</taxon>
        <taxon>Lolliginicoccus</taxon>
    </lineage>
</organism>
<reference evidence="2" key="1">
    <citation type="submission" date="2020-09" db="EMBL/GenBank/DDBJ databases">
        <title>Hoyosella lacisalsi sp. nov., a halotolerant actinobacterium isolated from soil of Lake Gudzhirganskoe.</title>
        <authorList>
            <person name="Yang Q."/>
            <person name="Guo P.Y."/>
            <person name="Liu S.W."/>
            <person name="Li F.N."/>
            <person name="Sun C.H."/>
        </authorList>
    </citation>
    <scope>NUCLEOTIDE SEQUENCE</scope>
    <source>
        <strain evidence="2">G463</strain>
    </source>
</reference>
<dbReference type="Pfam" id="PF00005">
    <property type="entry name" value="ABC_tran"/>
    <property type="match status" value="1"/>
</dbReference>
<feature type="domain" description="ABC transporter" evidence="1">
    <location>
        <begin position="33"/>
        <end position="179"/>
    </location>
</feature>
<dbReference type="Proteomes" id="UP000642993">
    <property type="component" value="Unassembled WGS sequence"/>
</dbReference>
<dbReference type="Gene3D" id="3.40.50.300">
    <property type="entry name" value="P-loop containing nucleotide triphosphate hydrolases"/>
    <property type="match status" value="1"/>
</dbReference>
<keyword evidence="3" id="KW-1185">Reference proteome</keyword>
<dbReference type="GO" id="GO:0005524">
    <property type="term" value="F:ATP binding"/>
    <property type="evidence" value="ECO:0007669"/>
    <property type="project" value="InterPro"/>
</dbReference>